<protein>
    <recommendedName>
        <fullName evidence="1">Peptidase S74 domain-containing protein</fullName>
    </recommendedName>
</protein>
<proteinExistence type="predicted"/>
<sequence>MGFRMPHPDTGEYVPMAIELLKSDGVGYTAPEIKAKFDGILDSVTNLSTTTTDKLKEMADLIGDIGELAGDTGSIVDTIKKELNQRGINVKWLGAVGDGETDDTPAFLAAEALSNNEYPIFVPPGTYLADQADLKGNYFGNGAFLIVKEREAFNATAPPSQKRDQRLFPLTSFPLPILNEFYGKNSGYKITLDAYGNTSTGEESLKNLTSGKQNTAIGFLSQMNNQTQYSNVSIGGSSLAQGSYYSRTTAIGNNSLKWAGIKDPIVSRHELWFNEKDLNNIWNISGTDSYILKQMNPEVEKLIQPTGYPAPQGAVIVNEGGGFPAATSSSQVLGNTGIGRNALLQLVRGIHNTAIGYQALARSYTTEKCTAIGAFALANNLAGKENIGIGRNAMKYNQTGQKNIVIGNNAMGYDVFGTRNIFIGHQAGQRSNGNKNASHTLNTVIGTYAHQNKTDGEANVSIGARTLLNGANGSRNVVVGTEAGINYTGNNSIIIGNKAMPSSNQDRLLWIDYGNDGNASPFIYGDMGNNIMNLRANLRPDTDASQSLGAPSRRWANIYASNGTINTSDERYKQNITDIPDEWLDAWSEVDFCRFKFKDAVSEKGSSARWHIGVIAQRIDEVFKKHGLDATEIGLLCYDKWDSEFVNKVDSKTGEFTGETIEVVKGGFMWGIRADECQFLEMALMRRETQKMQQEMRELKAALLK</sequence>
<evidence type="ECO:0000313" key="2">
    <source>
        <dbReference type="EMBL" id="AVM24342.1"/>
    </source>
</evidence>
<dbReference type="EMBL" id="CP027116">
    <property type="protein sequence ID" value="AVM24342.1"/>
    <property type="molecule type" value="Genomic_DNA"/>
</dbReference>
<dbReference type="Proteomes" id="UP000264960">
    <property type="component" value="Chromosome"/>
</dbReference>
<dbReference type="Gene3D" id="2.160.20.10">
    <property type="entry name" value="Single-stranded right-handed beta-helix, Pectin lyase-like"/>
    <property type="match status" value="1"/>
</dbReference>
<dbReference type="InterPro" id="IPR044914">
    <property type="entry name" value="Endosialidase_C_dom_sf"/>
</dbReference>
<reference evidence="2 3" key="1">
    <citation type="submission" date="2018-02" db="EMBL/GenBank/DDBJ databases">
        <title>The complete genome of two Bacillus pumilus strains from Cuatro Cienegas, Coahuila, Mexico.</title>
        <authorList>
            <person name="Zarza E."/>
            <person name="Alcaraz L.D."/>
            <person name="Aguilar-Salinas B."/>
            <person name="Islas A."/>
            <person name="Olmedo-Alvarez G."/>
        </authorList>
    </citation>
    <scope>NUCLEOTIDE SEQUENCE [LARGE SCALE GENOMIC DNA]</scope>
    <source>
        <strain evidence="2 3">145</strain>
    </source>
</reference>
<evidence type="ECO:0000259" key="1">
    <source>
        <dbReference type="PROSITE" id="PS51688"/>
    </source>
</evidence>
<dbReference type="InterPro" id="IPR030392">
    <property type="entry name" value="S74_ICA"/>
</dbReference>
<dbReference type="InterPro" id="IPR036388">
    <property type="entry name" value="WH-like_DNA-bd_sf"/>
</dbReference>
<name>A0AAD0ML60_BACPU</name>
<gene>
    <name evidence="2" type="ORF">C5695_11030</name>
</gene>
<dbReference type="AlphaFoldDB" id="A0AAD0ML60"/>
<evidence type="ECO:0000313" key="3">
    <source>
        <dbReference type="Proteomes" id="UP000264960"/>
    </source>
</evidence>
<dbReference type="SUPFAM" id="SSF51126">
    <property type="entry name" value="Pectin lyase-like"/>
    <property type="match status" value="1"/>
</dbReference>
<dbReference type="Gene3D" id="4.10.1090.10">
    <property type="entry name" value="Endosialidase, domain 4"/>
    <property type="match status" value="1"/>
</dbReference>
<accession>A0AAD0ML60</accession>
<dbReference type="InterPro" id="IPR011050">
    <property type="entry name" value="Pectin_lyase_fold/virulence"/>
</dbReference>
<dbReference type="Pfam" id="PF13884">
    <property type="entry name" value="Peptidase_S74"/>
    <property type="match status" value="1"/>
</dbReference>
<dbReference type="InterPro" id="IPR012334">
    <property type="entry name" value="Pectin_lyas_fold"/>
</dbReference>
<dbReference type="PROSITE" id="PS51688">
    <property type="entry name" value="ICA"/>
    <property type="match status" value="1"/>
</dbReference>
<feature type="domain" description="Peptidase S74" evidence="1">
    <location>
        <begin position="568"/>
        <end position="703"/>
    </location>
</feature>
<dbReference type="RefSeq" id="WP_117730768.1">
    <property type="nucleotide sequence ID" value="NZ_CP027116.1"/>
</dbReference>
<organism evidence="2 3">
    <name type="scientific">Bacillus pumilus</name>
    <name type="common">Bacillus mesentericus</name>
    <dbReference type="NCBI Taxonomy" id="1408"/>
    <lineage>
        <taxon>Bacteria</taxon>
        <taxon>Bacillati</taxon>
        <taxon>Bacillota</taxon>
        <taxon>Bacilli</taxon>
        <taxon>Bacillales</taxon>
        <taxon>Bacillaceae</taxon>
        <taxon>Bacillus</taxon>
    </lineage>
</organism>
<dbReference type="CDD" id="cd10144">
    <property type="entry name" value="Peptidase_S74_CIMCD"/>
    <property type="match status" value="1"/>
</dbReference>
<dbReference type="Gene3D" id="1.10.10.10">
    <property type="entry name" value="Winged helix-like DNA-binding domain superfamily/Winged helix DNA-binding domain"/>
    <property type="match status" value="1"/>
</dbReference>